<dbReference type="Pfam" id="PF02870">
    <property type="entry name" value="Methyltransf_1N"/>
    <property type="match status" value="1"/>
</dbReference>
<evidence type="ECO:0000256" key="4">
    <source>
        <dbReference type="ARBA" id="ARBA00022603"/>
    </source>
</evidence>
<dbReference type="GO" id="GO:0005737">
    <property type="term" value="C:cytoplasm"/>
    <property type="evidence" value="ECO:0007669"/>
    <property type="project" value="UniProtKB-SubCell"/>
</dbReference>
<comment type="subcellular location">
    <subcellularLocation>
        <location evidence="9">Cytoplasm</location>
    </subcellularLocation>
</comment>
<dbReference type="GO" id="GO:0003908">
    <property type="term" value="F:methylated-DNA-[protein]-cysteine S-methyltransferase activity"/>
    <property type="evidence" value="ECO:0007669"/>
    <property type="project" value="UniProtKB-UniRule"/>
</dbReference>
<dbReference type="Pfam" id="PF01035">
    <property type="entry name" value="DNA_binding_1"/>
    <property type="match status" value="1"/>
</dbReference>
<evidence type="ECO:0000256" key="6">
    <source>
        <dbReference type="ARBA" id="ARBA00022763"/>
    </source>
</evidence>
<dbReference type="CDD" id="cd06445">
    <property type="entry name" value="ATase"/>
    <property type="match status" value="1"/>
</dbReference>
<keyword evidence="7 9" id="KW-0234">DNA repair</keyword>
<feature type="domain" description="Methylated-DNA-[protein]-cysteine S-methyltransferase DNA binding" evidence="10">
    <location>
        <begin position="73"/>
        <end position="153"/>
    </location>
</feature>
<evidence type="ECO:0000256" key="2">
    <source>
        <dbReference type="ARBA" id="ARBA00008711"/>
    </source>
</evidence>
<evidence type="ECO:0000256" key="9">
    <source>
        <dbReference type="HAMAP-Rule" id="MF_00772"/>
    </source>
</evidence>
<dbReference type="PANTHER" id="PTHR10815">
    <property type="entry name" value="METHYLATED-DNA--PROTEIN-CYSTEINE METHYLTRANSFERASE"/>
    <property type="match status" value="1"/>
</dbReference>
<evidence type="ECO:0000256" key="8">
    <source>
        <dbReference type="ARBA" id="ARBA00049348"/>
    </source>
</evidence>
<dbReference type="InterPro" id="IPR036388">
    <property type="entry name" value="WH-like_DNA-bd_sf"/>
</dbReference>
<dbReference type="GO" id="GO:0006307">
    <property type="term" value="P:DNA alkylation repair"/>
    <property type="evidence" value="ECO:0007669"/>
    <property type="project" value="UniProtKB-UniRule"/>
</dbReference>
<dbReference type="InterPro" id="IPR023546">
    <property type="entry name" value="MGMT"/>
</dbReference>
<evidence type="ECO:0000256" key="1">
    <source>
        <dbReference type="ARBA" id="ARBA00001286"/>
    </source>
</evidence>
<feature type="active site" description="Nucleophile; methyl group acceptor" evidence="9">
    <location>
        <position position="124"/>
    </location>
</feature>
<dbReference type="SUPFAM" id="SSF53155">
    <property type="entry name" value="Methylated DNA-protein cysteine methyltransferase domain"/>
    <property type="match status" value="1"/>
</dbReference>
<dbReference type="InterPro" id="IPR008332">
    <property type="entry name" value="MethylG_MeTrfase_N"/>
</dbReference>
<dbReference type="GO" id="GO:0032259">
    <property type="term" value="P:methylation"/>
    <property type="evidence" value="ECO:0007669"/>
    <property type="project" value="UniProtKB-KW"/>
</dbReference>
<keyword evidence="5 9" id="KW-0808">Transferase</keyword>
<evidence type="ECO:0000259" key="10">
    <source>
        <dbReference type="Pfam" id="PF01035"/>
    </source>
</evidence>
<dbReference type="InterPro" id="IPR001497">
    <property type="entry name" value="MethylDNA_cys_MeTrfase_AS"/>
</dbReference>
<dbReference type="NCBIfam" id="TIGR00589">
    <property type="entry name" value="ogt"/>
    <property type="match status" value="1"/>
</dbReference>
<evidence type="ECO:0000313" key="12">
    <source>
        <dbReference type="EMBL" id="PSL15834.1"/>
    </source>
</evidence>
<dbReference type="Gene3D" id="3.30.160.70">
    <property type="entry name" value="Methylated DNA-protein cysteine methyltransferase domain"/>
    <property type="match status" value="1"/>
</dbReference>
<dbReference type="Proteomes" id="UP000242133">
    <property type="component" value="Unassembled WGS sequence"/>
</dbReference>
<keyword evidence="4 9" id="KW-0489">Methyltransferase</keyword>
<comment type="catalytic activity">
    <reaction evidence="8 9">
        <text>a 6-O-methyl-2'-deoxyguanosine in DNA + L-cysteinyl-[protein] = S-methyl-L-cysteinyl-[protein] + a 2'-deoxyguanosine in DNA</text>
        <dbReference type="Rhea" id="RHEA:24000"/>
        <dbReference type="Rhea" id="RHEA-COMP:10131"/>
        <dbReference type="Rhea" id="RHEA-COMP:10132"/>
        <dbReference type="Rhea" id="RHEA-COMP:11367"/>
        <dbReference type="Rhea" id="RHEA-COMP:11368"/>
        <dbReference type="ChEBI" id="CHEBI:29950"/>
        <dbReference type="ChEBI" id="CHEBI:82612"/>
        <dbReference type="ChEBI" id="CHEBI:85445"/>
        <dbReference type="ChEBI" id="CHEBI:85448"/>
        <dbReference type="EC" id="2.1.1.63"/>
    </reaction>
</comment>
<dbReference type="InterPro" id="IPR014048">
    <property type="entry name" value="MethylDNA_cys_MeTrfase_DNA-bd"/>
</dbReference>
<keyword evidence="3 9" id="KW-0963">Cytoplasm</keyword>
<evidence type="ECO:0000256" key="5">
    <source>
        <dbReference type="ARBA" id="ARBA00022679"/>
    </source>
</evidence>
<comment type="miscellaneous">
    <text evidence="9">This enzyme catalyzes only one turnover and therefore is not strictly catalytic. According to one definition, an enzyme is a biocatalyst that acts repeatedly and over many reaction cycles.</text>
</comment>
<organism evidence="12 13">
    <name type="scientific">Marinobacterium halophilum</name>
    <dbReference type="NCBI Taxonomy" id="267374"/>
    <lineage>
        <taxon>Bacteria</taxon>
        <taxon>Pseudomonadati</taxon>
        <taxon>Pseudomonadota</taxon>
        <taxon>Gammaproteobacteria</taxon>
        <taxon>Oceanospirillales</taxon>
        <taxon>Oceanospirillaceae</taxon>
        <taxon>Marinobacterium</taxon>
    </lineage>
</organism>
<dbReference type="EMBL" id="PYGI01000003">
    <property type="protein sequence ID" value="PSL15834.1"/>
    <property type="molecule type" value="Genomic_DNA"/>
</dbReference>
<dbReference type="FunFam" id="1.10.10.10:FF:000214">
    <property type="entry name" value="Methylated-DNA--protein-cysteine methyltransferase"/>
    <property type="match status" value="1"/>
</dbReference>
<feature type="domain" description="Methylguanine DNA methyltransferase ribonuclease-like" evidence="11">
    <location>
        <begin position="8"/>
        <end position="69"/>
    </location>
</feature>
<protein>
    <recommendedName>
        <fullName evidence="9">Methylated-DNA--protein-cysteine methyltransferase</fullName>
        <ecNumber evidence="9">2.1.1.63</ecNumber>
    </recommendedName>
    <alternativeName>
        <fullName evidence="9">6-O-methylguanine-DNA methyltransferase</fullName>
        <shortName evidence="9">MGMT</shortName>
    </alternativeName>
    <alternativeName>
        <fullName evidence="9">O-6-methylguanine-DNA-alkyltransferase</fullName>
    </alternativeName>
</protein>
<dbReference type="SUPFAM" id="SSF46767">
    <property type="entry name" value="Methylated DNA-protein cysteine methyltransferase, C-terminal domain"/>
    <property type="match status" value="1"/>
</dbReference>
<dbReference type="AlphaFoldDB" id="A0A2P8F297"/>
<comment type="catalytic activity">
    <reaction evidence="1 9">
        <text>a 4-O-methyl-thymidine in DNA + L-cysteinyl-[protein] = a thymidine in DNA + S-methyl-L-cysteinyl-[protein]</text>
        <dbReference type="Rhea" id="RHEA:53428"/>
        <dbReference type="Rhea" id="RHEA-COMP:10131"/>
        <dbReference type="Rhea" id="RHEA-COMP:10132"/>
        <dbReference type="Rhea" id="RHEA-COMP:13555"/>
        <dbReference type="Rhea" id="RHEA-COMP:13556"/>
        <dbReference type="ChEBI" id="CHEBI:29950"/>
        <dbReference type="ChEBI" id="CHEBI:82612"/>
        <dbReference type="ChEBI" id="CHEBI:137386"/>
        <dbReference type="ChEBI" id="CHEBI:137387"/>
        <dbReference type="EC" id="2.1.1.63"/>
    </reaction>
</comment>
<accession>A0A2P8F297</accession>
<evidence type="ECO:0000256" key="3">
    <source>
        <dbReference type="ARBA" id="ARBA00022490"/>
    </source>
</evidence>
<dbReference type="Gene3D" id="1.10.10.10">
    <property type="entry name" value="Winged helix-like DNA-binding domain superfamily/Winged helix DNA-binding domain"/>
    <property type="match status" value="1"/>
</dbReference>
<dbReference type="PANTHER" id="PTHR10815:SF5">
    <property type="entry name" value="METHYLATED-DNA--PROTEIN-CYSTEINE METHYLTRANSFERASE"/>
    <property type="match status" value="1"/>
</dbReference>
<dbReference type="HAMAP" id="MF_00772">
    <property type="entry name" value="OGT"/>
    <property type="match status" value="1"/>
</dbReference>
<keyword evidence="6 9" id="KW-0227">DNA damage</keyword>
<evidence type="ECO:0000313" key="13">
    <source>
        <dbReference type="Proteomes" id="UP000242133"/>
    </source>
</evidence>
<comment type="function">
    <text evidence="9">Involved in the cellular defense against the biological effects of O6-methylguanine (O6-MeG) and O4-methylthymine (O4-MeT) in DNA. Repairs the methylated nucleobase in DNA by stoichiometrically transferring the methyl group to a cysteine residue in the enzyme. This is a suicide reaction: the enzyme is irreversibly inactivated.</text>
</comment>
<sequence>MIYTHVMLNTPVGPLTLQADAQGLCRVDFGLRARIECCTPTHPVLHAAETQLNAYFRGERTTFDLPLAPVGTAFQGEVWDALQAIPYGQVRSYGDIADSVGRPKASRAVGMANNRNPISIIIPCHRVVGSNGALTGYGGGLITKILLLELEHVALVPATQPEQYRVQMRKRGNTP</sequence>
<reference evidence="12 13" key="1">
    <citation type="submission" date="2018-03" db="EMBL/GenBank/DDBJ databases">
        <title>Genomic Encyclopedia of Archaeal and Bacterial Type Strains, Phase II (KMG-II): from individual species to whole genera.</title>
        <authorList>
            <person name="Goeker M."/>
        </authorList>
    </citation>
    <scope>NUCLEOTIDE SEQUENCE [LARGE SCALE GENOMIC DNA]</scope>
    <source>
        <strain evidence="12 13">DSM 17586</strain>
    </source>
</reference>
<evidence type="ECO:0000256" key="7">
    <source>
        <dbReference type="ARBA" id="ARBA00023204"/>
    </source>
</evidence>
<dbReference type="InterPro" id="IPR036217">
    <property type="entry name" value="MethylDNA_cys_MeTrfase_DNAb"/>
</dbReference>
<evidence type="ECO:0000259" key="11">
    <source>
        <dbReference type="Pfam" id="PF02870"/>
    </source>
</evidence>
<proteinExistence type="inferred from homology"/>
<gene>
    <name evidence="12" type="ORF">CLV44_103115</name>
</gene>
<comment type="caution">
    <text evidence="12">The sequence shown here is derived from an EMBL/GenBank/DDBJ whole genome shotgun (WGS) entry which is preliminary data.</text>
</comment>
<dbReference type="PROSITE" id="PS00374">
    <property type="entry name" value="MGMT"/>
    <property type="match status" value="1"/>
</dbReference>
<keyword evidence="13" id="KW-1185">Reference proteome</keyword>
<name>A0A2P8F297_9GAMM</name>
<dbReference type="InterPro" id="IPR036631">
    <property type="entry name" value="MGMT_N_sf"/>
</dbReference>
<dbReference type="EC" id="2.1.1.63" evidence="9"/>
<comment type="similarity">
    <text evidence="2 9">Belongs to the MGMT family.</text>
</comment>